<gene>
    <name evidence="1" type="ORF">NM688_g5221</name>
</gene>
<comment type="caution">
    <text evidence="1">The sequence shown here is derived from an EMBL/GenBank/DDBJ whole genome shotgun (WGS) entry which is preliminary data.</text>
</comment>
<proteinExistence type="predicted"/>
<name>A0ACC1SZ88_9APHY</name>
<sequence>MEPQWHTATEASSHIPYTRRPWQASRVPMDVQFCILDCICEDPALHDLTLACMLVCQAWAKRCVSVAYSRLHISTPRSLDDIEVRITSENGRHVRNVVVLVGLNPDHTAADVVWGDRVFRLLRRFAPHITSLRYVTISHKTTPVHIFSPHSATSRMLWSLFAAFSKLTHLSLCEYNFVDARNLLAVLHVLPELRHFEGTSLIWRRAYTTNPLSSTDLQLQSLALQTCTAVAPLLFIWTMPNGGVAPGLHFPGIPVGEMKGLMHVVGLCDEAVWKGSASISLVRDSHGDTPWTLCISGTKSAALSEVRIGVKISAAGEACNVHSIALHSRYINHTTHLTTQLKDTSLTYLPLLDSLEKITITVPATPVIAQELYAFSVSGFVPRPPIVFQQPGANHAGVSLFALEVHKGAANELLHNADELIDLGDVVKISHRISVIGLDCVYQFSRQVAARRAVVERIPLSRSKIAAHVARTVMQCMDNNNGIWRISKDIELRFEDVILLELRHVSRSSWQPVLAFERGEKLPSIELSRADLM</sequence>
<dbReference type="Proteomes" id="UP001148662">
    <property type="component" value="Unassembled WGS sequence"/>
</dbReference>
<reference evidence="1" key="1">
    <citation type="submission" date="2022-07" db="EMBL/GenBank/DDBJ databases">
        <title>Genome Sequence of Phlebia brevispora.</title>
        <authorList>
            <person name="Buettner E."/>
        </authorList>
    </citation>
    <scope>NUCLEOTIDE SEQUENCE</scope>
    <source>
        <strain evidence="1">MPL23</strain>
    </source>
</reference>
<dbReference type="EMBL" id="JANHOG010000943">
    <property type="protein sequence ID" value="KAJ3549044.1"/>
    <property type="molecule type" value="Genomic_DNA"/>
</dbReference>
<protein>
    <submittedName>
        <fullName evidence="1">Uncharacterized protein</fullName>
    </submittedName>
</protein>
<evidence type="ECO:0000313" key="1">
    <source>
        <dbReference type="EMBL" id="KAJ3549044.1"/>
    </source>
</evidence>
<organism evidence="1 2">
    <name type="scientific">Phlebia brevispora</name>
    <dbReference type="NCBI Taxonomy" id="194682"/>
    <lineage>
        <taxon>Eukaryota</taxon>
        <taxon>Fungi</taxon>
        <taxon>Dikarya</taxon>
        <taxon>Basidiomycota</taxon>
        <taxon>Agaricomycotina</taxon>
        <taxon>Agaricomycetes</taxon>
        <taxon>Polyporales</taxon>
        <taxon>Meruliaceae</taxon>
        <taxon>Phlebia</taxon>
    </lineage>
</organism>
<accession>A0ACC1SZ88</accession>
<evidence type="ECO:0000313" key="2">
    <source>
        <dbReference type="Proteomes" id="UP001148662"/>
    </source>
</evidence>
<keyword evidence="2" id="KW-1185">Reference proteome</keyword>